<proteinExistence type="inferred from homology"/>
<comment type="similarity">
    <text evidence="2 6">Belongs to the transposase mutator family.</text>
</comment>
<dbReference type="EMBL" id="NXGI01000039">
    <property type="protein sequence ID" value="PRM95151.1"/>
    <property type="molecule type" value="Genomic_DNA"/>
</dbReference>
<dbReference type="Pfam" id="PF00872">
    <property type="entry name" value="Transposase_mut"/>
    <property type="match status" value="1"/>
</dbReference>
<organism evidence="7 8">
    <name type="scientific">Aliarcobacter cryaerophilus</name>
    <dbReference type="NCBI Taxonomy" id="28198"/>
    <lineage>
        <taxon>Bacteria</taxon>
        <taxon>Pseudomonadati</taxon>
        <taxon>Campylobacterota</taxon>
        <taxon>Epsilonproteobacteria</taxon>
        <taxon>Campylobacterales</taxon>
        <taxon>Arcobacteraceae</taxon>
        <taxon>Aliarcobacter</taxon>
    </lineage>
</organism>
<evidence type="ECO:0000256" key="2">
    <source>
        <dbReference type="ARBA" id="ARBA00010961"/>
    </source>
</evidence>
<dbReference type="GO" id="GO:0006313">
    <property type="term" value="P:DNA transposition"/>
    <property type="evidence" value="ECO:0007669"/>
    <property type="project" value="UniProtKB-UniRule"/>
</dbReference>
<keyword evidence="4 6" id="KW-0238">DNA-binding</keyword>
<evidence type="ECO:0000313" key="7">
    <source>
        <dbReference type="EMBL" id="PRM95151.1"/>
    </source>
</evidence>
<dbReference type="PROSITE" id="PS01007">
    <property type="entry name" value="TRANSPOSASE_MUTATOR"/>
    <property type="match status" value="1"/>
</dbReference>
<evidence type="ECO:0000256" key="6">
    <source>
        <dbReference type="RuleBase" id="RU365089"/>
    </source>
</evidence>
<dbReference type="NCBIfam" id="NF033543">
    <property type="entry name" value="transpos_IS256"/>
    <property type="match status" value="1"/>
</dbReference>
<dbReference type="GO" id="GO:0003677">
    <property type="term" value="F:DNA binding"/>
    <property type="evidence" value="ECO:0007669"/>
    <property type="project" value="UniProtKB-UniRule"/>
</dbReference>
<keyword evidence="5 6" id="KW-0233">DNA recombination</keyword>
<sequence>MKIEIDVADFAAQLKAGKGIGGKDGALAPLIKQLTEMALQAELETHLSQDLERNRKNGFSSKTMKSANGTFELETPRDRNGSFEPELVKKNQTHMSDELESKMLSLFALGNSYSQIADHIEDMYGVHFSKPAITAITDKLIPKLEEWRKRPLELIYPFIYLDAIHYKVRDEGHYVSKAFYTVLGVNLEGKKEILGLYLNESEGAKFWLQVLTDLQNRGVKDILIASVDGLKGFPEAINAVFPDTEVQLCIVHQIRNSLKYVASKDQKQFASELKAVYQAFTKEEAETELDKLEEKWAKKYPIIFESWRNKWDNLSNYFKYAEPIRKVIYTTNIIESVHRQFRTLTKTKGAFPNDNSLLKLLFAGIQNAEKKWTVTIRNWSLTISQLNIHFKERLKNALNLV</sequence>
<dbReference type="PANTHER" id="PTHR33217:SF8">
    <property type="entry name" value="MUTATOR FAMILY TRANSPOSASE"/>
    <property type="match status" value="1"/>
</dbReference>
<dbReference type="Proteomes" id="UP000239151">
    <property type="component" value="Unassembled WGS sequence"/>
</dbReference>
<gene>
    <name evidence="7" type="ORF">CJ670_09670</name>
</gene>
<dbReference type="AlphaFoldDB" id="A0A2S9T8I6"/>
<comment type="caution">
    <text evidence="7">The sequence shown here is derived from an EMBL/GenBank/DDBJ whole genome shotgun (WGS) entry which is preliminary data.</text>
</comment>
<comment type="function">
    <text evidence="1 6">Required for the transposition of the insertion element.</text>
</comment>
<keyword evidence="6" id="KW-0814">Transposable element</keyword>
<evidence type="ECO:0000256" key="5">
    <source>
        <dbReference type="ARBA" id="ARBA00023172"/>
    </source>
</evidence>
<evidence type="ECO:0000313" key="8">
    <source>
        <dbReference type="Proteomes" id="UP000239151"/>
    </source>
</evidence>
<evidence type="ECO:0000256" key="1">
    <source>
        <dbReference type="ARBA" id="ARBA00002190"/>
    </source>
</evidence>
<name>A0A2S9T8I6_9BACT</name>
<evidence type="ECO:0000256" key="3">
    <source>
        <dbReference type="ARBA" id="ARBA00022578"/>
    </source>
</evidence>
<accession>A0A2S9T8I6</accession>
<protein>
    <recommendedName>
        <fullName evidence="6">Mutator family transposase</fullName>
    </recommendedName>
</protein>
<dbReference type="GO" id="GO:0004803">
    <property type="term" value="F:transposase activity"/>
    <property type="evidence" value="ECO:0007669"/>
    <property type="project" value="UniProtKB-UniRule"/>
</dbReference>
<dbReference type="PANTHER" id="PTHR33217">
    <property type="entry name" value="TRANSPOSASE FOR INSERTION SEQUENCE ELEMENT IS1081"/>
    <property type="match status" value="1"/>
</dbReference>
<reference evidence="7 8" key="1">
    <citation type="submission" date="2017-09" db="EMBL/GenBank/DDBJ databases">
        <title>Reassesment of A. cryaerophilus.</title>
        <authorList>
            <person name="Perez-Cataluna A."/>
            <person name="Collado L."/>
            <person name="Salgado O."/>
            <person name="Lefinanco V."/>
            <person name="Figueras M.J."/>
        </authorList>
    </citation>
    <scope>NUCLEOTIDE SEQUENCE [LARGE SCALE GENOMIC DNA]</scope>
    <source>
        <strain evidence="7 8">LMG 9065</strain>
    </source>
</reference>
<dbReference type="InterPro" id="IPR001207">
    <property type="entry name" value="Transposase_mutator"/>
</dbReference>
<evidence type="ECO:0000256" key="4">
    <source>
        <dbReference type="ARBA" id="ARBA00023125"/>
    </source>
</evidence>
<keyword evidence="3 6" id="KW-0815">Transposition</keyword>